<name>A0A2H0TDM6_9BACT</name>
<evidence type="ECO:0000313" key="2">
    <source>
        <dbReference type="Proteomes" id="UP000231503"/>
    </source>
</evidence>
<protein>
    <recommendedName>
        <fullName evidence="3">Histidine phosphatase family protein</fullName>
    </recommendedName>
</protein>
<dbReference type="AlphaFoldDB" id="A0A2H0TDM6"/>
<dbReference type="EMBL" id="PFCO01000004">
    <property type="protein sequence ID" value="PIR69637.1"/>
    <property type="molecule type" value="Genomic_DNA"/>
</dbReference>
<gene>
    <name evidence="1" type="ORF">COU47_01900</name>
</gene>
<dbReference type="Proteomes" id="UP000231503">
    <property type="component" value="Unassembled WGS sequence"/>
</dbReference>
<sequence>MKIFFVFVGDSRGEMLTPLGVRQAYKTADFLTEYFKEHGMEPKKACTVHSDEKNTSDCTKIIFDMLGPKKCFEADWLEENSHTAHTELARFYMKCFVEGFEAIVVVGHQRQLMDIVYGYEKQLSCTMQSICFYRGGVYKIDVGARSIGLIFYPEQER</sequence>
<accession>A0A2H0TDM6</accession>
<organism evidence="1 2">
    <name type="scientific">Candidatus Niyogibacteria bacterium CG10_big_fil_rev_8_21_14_0_10_46_36</name>
    <dbReference type="NCBI Taxonomy" id="1974726"/>
    <lineage>
        <taxon>Bacteria</taxon>
        <taxon>Candidatus Niyogiibacteriota</taxon>
    </lineage>
</organism>
<reference evidence="2" key="1">
    <citation type="submission" date="2017-09" db="EMBL/GenBank/DDBJ databases">
        <title>Depth-based differentiation of microbial function through sediment-hosted aquifers and enrichment of novel symbionts in the deep terrestrial subsurface.</title>
        <authorList>
            <person name="Probst A.J."/>
            <person name="Ladd B."/>
            <person name="Jarett J.K."/>
            <person name="Geller-Mcgrath D.E."/>
            <person name="Sieber C.M.K."/>
            <person name="Emerson J.B."/>
            <person name="Anantharaman K."/>
            <person name="Thomas B.C."/>
            <person name="Malmstrom R."/>
            <person name="Stieglmeier M."/>
            <person name="Klingl A."/>
            <person name="Woyke T."/>
            <person name="Ryan C.M."/>
            <person name="Banfield J.F."/>
        </authorList>
    </citation>
    <scope>NUCLEOTIDE SEQUENCE [LARGE SCALE GENOMIC DNA]</scope>
</reference>
<proteinExistence type="predicted"/>
<evidence type="ECO:0000313" key="1">
    <source>
        <dbReference type="EMBL" id="PIR69637.1"/>
    </source>
</evidence>
<evidence type="ECO:0008006" key="3">
    <source>
        <dbReference type="Google" id="ProtNLM"/>
    </source>
</evidence>
<comment type="caution">
    <text evidence="1">The sequence shown here is derived from an EMBL/GenBank/DDBJ whole genome shotgun (WGS) entry which is preliminary data.</text>
</comment>